<dbReference type="SFLD" id="SFLDG01123">
    <property type="entry name" value="methyltransferase_(Class_B)"/>
    <property type="match status" value="1"/>
</dbReference>
<organism evidence="9 10">
    <name type="scientific">Streptomyces longispororuber</name>
    <dbReference type="NCBI Taxonomy" id="68230"/>
    <lineage>
        <taxon>Bacteria</taxon>
        <taxon>Bacillati</taxon>
        <taxon>Actinomycetota</taxon>
        <taxon>Actinomycetes</taxon>
        <taxon>Kitasatosporales</taxon>
        <taxon>Streptomycetaceae</taxon>
        <taxon>Streptomyces</taxon>
    </lineage>
</organism>
<dbReference type="PANTHER" id="PTHR43409:SF7">
    <property type="entry name" value="BLL1977 PROTEIN"/>
    <property type="match status" value="1"/>
</dbReference>
<dbReference type="InterPro" id="IPR006158">
    <property type="entry name" value="Cobalamin-bd"/>
</dbReference>
<comment type="cofactor">
    <cofactor evidence="1">
        <name>[4Fe-4S] cluster</name>
        <dbReference type="ChEBI" id="CHEBI:49883"/>
    </cofactor>
</comment>
<accession>A0A918ZM44</accession>
<dbReference type="AlphaFoldDB" id="A0A918ZM44"/>
<dbReference type="InterPro" id="IPR006638">
    <property type="entry name" value="Elp3/MiaA/NifB-like_rSAM"/>
</dbReference>
<dbReference type="SUPFAM" id="SSF102114">
    <property type="entry name" value="Radical SAM enzymes"/>
    <property type="match status" value="1"/>
</dbReference>
<dbReference type="PROSITE" id="PS51332">
    <property type="entry name" value="B12_BINDING"/>
    <property type="match status" value="1"/>
</dbReference>
<name>A0A918ZM44_9ACTN</name>
<dbReference type="PANTHER" id="PTHR43409">
    <property type="entry name" value="ANAEROBIC MAGNESIUM-PROTOPORPHYRIN IX MONOMETHYL ESTER CYCLASE-RELATED"/>
    <property type="match status" value="1"/>
</dbReference>
<dbReference type="Pfam" id="PF02310">
    <property type="entry name" value="B12-binding"/>
    <property type="match status" value="1"/>
</dbReference>
<dbReference type="InterPro" id="IPR007197">
    <property type="entry name" value="rSAM"/>
</dbReference>
<dbReference type="SFLD" id="SFLDS00029">
    <property type="entry name" value="Radical_SAM"/>
    <property type="match status" value="1"/>
</dbReference>
<dbReference type="SFLD" id="SFLDG01082">
    <property type="entry name" value="B12-binding_domain_containing"/>
    <property type="match status" value="1"/>
</dbReference>
<sequence length="601" mass="66779">MTRNDPRAPVLVEDPSVAFSCAPQRPALRHLGRASLRTSRSGTRRRALGQAPRVLLVVPSYTRVVEPSPQGSSFRALGLDTFEVMKRAGTPIGLLRIAANARLAGFDVRIVDSPFAGWEQERRHVDLGNGSSLVRYGLDDEQLRSLIEEFDPDVVGVQCIYTVQWGNARALADLVKDIDPGIVTITGGAHPSGDWRYAVPDSPFDHVVINEADQTFTALLRALTEEDGDIDAVPGIAYRRADGAVVRTTAASPYMRILPKRQGLDQRLGMMPLPDFGMLDMRQYEQAYHSSGKRVRDHGSWAQIFSTIGCNVGCDFCYIPMVNGPWRALGTDWFDLHLAEIRKHGVTEVLIEDDHLLHDPLYAMEVCKLLRKHDLPWVEEGGLSLFNLVLLHLGEAFADGMDEAERRNPNFRNVLAAMRAGLTCRDLIKAMADGGCYSVYLAVESANEDSLVESGKPRLNAFQQATGDVVEMFTEYGIQVTGGFMLGFVNPPERPGGEPYIESLEQIEKTVDYAVTLMGRGMAYANPFIVTPLPGTKMWDFQKDYVVRHYDNGWSHEKATMATDEWSAEDIERARLDLLVRANGADKVVEMVRRGTWPVDA</sequence>
<evidence type="ECO:0000256" key="2">
    <source>
        <dbReference type="ARBA" id="ARBA00022603"/>
    </source>
</evidence>
<comment type="caution">
    <text evidence="9">The sequence shown here is derived from an EMBL/GenBank/DDBJ whole genome shotgun (WGS) entry which is preliminary data.</text>
</comment>
<dbReference type="SMART" id="SM00729">
    <property type="entry name" value="Elp3"/>
    <property type="match status" value="1"/>
</dbReference>
<dbReference type="InterPro" id="IPR051198">
    <property type="entry name" value="BchE-like"/>
</dbReference>
<dbReference type="Proteomes" id="UP000608024">
    <property type="component" value="Unassembled WGS sequence"/>
</dbReference>
<protein>
    <recommendedName>
        <fullName evidence="8">B12-binding domain-containing protein</fullName>
    </recommendedName>
</protein>
<feature type="domain" description="B12-binding" evidence="8">
    <location>
        <begin position="77"/>
        <end position="230"/>
    </location>
</feature>
<evidence type="ECO:0000313" key="10">
    <source>
        <dbReference type="Proteomes" id="UP000608024"/>
    </source>
</evidence>
<keyword evidence="2" id="KW-0489">Methyltransferase</keyword>
<dbReference type="GO" id="GO:0031419">
    <property type="term" value="F:cobalamin binding"/>
    <property type="evidence" value="ECO:0007669"/>
    <property type="project" value="InterPro"/>
</dbReference>
<evidence type="ECO:0000313" key="9">
    <source>
        <dbReference type="EMBL" id="GHE59908.1"/>
    </source>
</evidence>
<reference evidence="9" key="1">
    <citation type="journal article" date="2014" name="Int. J. Syst. Evol. Microbiol.">
        <title>Complete genome sequence of Corynebacterium casei LMG S-19264T (=DSM 44701T), isolated from a smear-ripened cheese.</title>
        <authorList>
            <consortium name="US DOE Joint Genome Institute (JGI-PGF)"/>
            <person name="Walter F."/>
            <person name="Albersmeier A."/>
            <person name="Kalinowski J."/>
            <person name="Ruckert C."/>
        </authorList>
    </citation>
    <scope>NUCLEOTIDE SEQUENCE</scope>
    <source>
        <strain evidence="9">JCM 4784</strain>
    </source>
</reference>
<evidence type="ECO:0000256" key="1">
    <source>
        <dbReference type="ARBA" id="ARBA00001966"/>
    </source>
</evidence>
<keyword evidence="3" id="KW-0808">Transferase</keyword>
<keyword evidence="4" id="KW-0949">S-adenosyl-L-methionine</keyword>
<keyword evidence="7" id="KW-0411">Iron-sulfur</keyword>
<evidence type="ECO:0000259" key="8">
    <source>
        <dbReference type="PROSITE" id="PS51332"/>
    </source>
</evidence>
<dbReference type="GO" id="GO:0051539">
    <property type="term" value="F:4 iron, 4 sulfur cluster binding"/>
    <property type="evidence" value="ECO:0007669"/>
    <property type="project" value="UniProtKB-KW"/>
</dbReference>
<keyword evidence="5" id="KW-0479">Metal-binding</keyword>
<dbReference type="SUPFAM" id="SSF52242">
    <property type="entry name" value="Cobalamin (vitamin B12)-binding domain"/>
    <property type="match status" value="1"/>
</dbReference>
<evidence type="ECO:0000256" key="3">
    <source>
        <dbReference type="ARBA" id="ARBA00022679"/>
    </source>
</evidence>
<dbReference type="GO" id="GO:0046872">
    <property type="term" value="F:metal ion binding"/>
    <property type="evidence" value="ECO:0007669"/>
    <property type="project" value="UniProtKB-KW"/>
</dbReference>
<proteinExistence type="predicted"/>
<dbReference type="InterPro" id="IPR058240">
    <property type="entry name" value="rSAM_sf"/>
</dbReference>
<keyword evidence="10" id="KW-1185">Reference proteome</keyword>
<dbReference type="Gene3D" id="3.40.50.280">
    <property type="entry name" value="Cobalamin-binding domain"/>
    <property type="match status" value="1"/>
</dbReference>
<evidence type="ECO:0000256" key="4">
    <source>
        <dbReference type="ARBA" id="ARBA00022691"/>
    </source>
</evidence>
<dbReference type="CDD" id="cd02068">
    <property type="entry name" value="radical_SAM_B12_BD"/>
    <property type="match status" value="1"/>
</dbReference>
<dbReference type="GO" id="GO:0003824">
    <property type="term" value="F:catalytic activity"/>
    <property type="evidence" value="ECO:0007669"/>
    <property type="project" value="InterPro"/>
</dbReference>
<evidence type="ECO:0000256" key="7">
    <source>
        <dbReference type="ARBA" id="ARBA00023014"/>
    </source>
</evidence>
<dbReference type="InterPro" id="IPR036724">
    <property type="entry name" value="Cobalamin-bd_sf"/>
</dbReference>
<dbReference type="RefSeq" id="WP_190136546.1">
    <property type="nucleotide sequence ID" value="NZ_BNBT01000039.1"/>
</dbReference>
<dbReference type="Gene3D" id="3.80.30.20">
    <property type="entry name" value="tm_1862 like domain"/>
    <property type="match status" value="1"/>
</dbReference>
<dbReference type="EMBL" id="BNBT01000039">
    <property type="protein sequence ID" value="GHE59908.1"/>
    <property type="molecule type" value="Genomic_DNA"/>
</dbReference>
<dbReference type="InterPro" id="IPR023404">
    <property type="entry name" value="rSAM_horseshoe"/>
</dbReference>
<dbReference type="InterPro" id="IPR034466">
    <property type="entry name" value="Methyltransferase_Class_B"/>
</dbReference>
<keyword evidence="6" id="KW-0408">Iron</keyword>
<reference evidence="9" key="2">
    <citation type="submission" date="2020-09" db="EMBL/GenBank/DDBJ databases">
        <authorList>
            <person name="Sun Q."/>
            <person name="Ohkuma M."/>
        </authorList>
    </citation>
    <scope>NUCLEOTIDE SEQUENCE</scope>
    <source>
        <strain evidence="9">JCM 4784</strain>
    </source>
</reference>
<evidence type="ECO:0000256" key="6">
    <source>
        <dbReference type="ARBA" id="ARBA00023004"/>
    </source>
</evidence>
<gene>
    <name evidence="9" type="ORF">GCM10018785_31380</name>
</gene>
<evidence type="ECO:0000256" key="5">
    <source>
        <dbReference type="ARBA" id="ARBA00022723"/>
    </source>
</evidence>